<name>A0A383E2T8_9ZZZZ</name>
<organism evidence="1">
    <name type="scientific">marine metagenome</name>
    <dbReference type="NCBI Taxonomy" id="408172"/>
    <lineage>
        <taxon>unclassified sequences</taxon>
        <taxon>metagenomes</taxon>
        <taxon>ecological metagenomes</taxon>
    </lineage>
</organism>
<gene>
    <name evidence="1" type="ORF">METZ01_LOCUS503637</name>
</gene>
<proteinExistence type="predicted"/>
<protein>
    <submittedName>
        <fullName evidence="1">Uncharacterized protein</fullName>
    </submittedName>
</protein>
<dbReference type="EMBL" id="UINC01222133">
    <property type="protein sequence ID" value="SVE50783.1"/>
    <property type="molecule type" value="Genomic_DNA"/>
</dbReference>
<reference evidence="1" key="1">
    <citation type="submission" date="2018-05" db="EMBL/GenBank/DDBJ databases">
        <authorList>
            <person name="Lanie J.A."/>
            <person name="Ng W.-L."/>
            <person name="Kazmierczak K.M."/>
            <person name="Andrzejewski T.M."/>
            <person name="Davidsen T.M."/>
            <person name="Wayne K.J."/>
            <person name="Tettelin H."/>
            <person name="Glass J.I."/>
            <person name="Rusch D."/>
            <person name="Podicherti R."/>
            <person name="Tsui H.-C.T."/>
            <person name="Winkler M.E."/>
        </authorList>
    </citation>
    <scope>NUCLEOTIDE SEQUENCE</scope>
</reference>
<sequence length="28" mass="2508">MAAPGADLAILIAAMGGAGAPPSAISGR</sequence>
<dbReference type="AlphaFoldDB" id="A0A383E2T8"/>
<accession>A0A383E2T8</accession>
<feature type="non-terminal residue" evidence="1">
    <location>
        <position position="28"/>
    </location>
</feature>
<evidence type="ECO:0000313" key="1">
    <source>
        <dbReference type="EMBL" id="SVE50783.1"/>
    </source>
</evidence>